<feature type="compositionally biased region" description="Basic and acidic residues" evidence="1">
    <location>
        <begin position="43"/>
        <end position="84"/>
    </location>
</feature>
<evidence type="ECO:0000256" key="1">
    <source>
        <dbReference type="SAM" id="MobiDB-lite"/>
    </source>
</evidence>
<gene>
    <name evidence="2" type="ORF">NSCI0253_LOCUS5238</name>
</gene>
<feature type="region of interest" description="Disordered" evidence="1">
    <location>
        <begin position="41"/>
        <end position="112"/>
    </location>
</feature>
<dbReference type="PANTHER" id="PTHR24114:SF2">
    <property type="entry name" value="F-BOX DOMAIN-CONTAINING PROTEIN-RELATED"/>
    <property type="match status" value="1"/>
</dbReference>
<feature type="compositionally biased region" description="Basic and acidic residues" evidence="1">
    <location>
        <begin position="91"/>
        <end position="112"/>
    </location>
</feature>
<organism evidence="2">
    <name type="scientific">Noctiluca scintillans</name>
    <name type="common">Sea sparkle</name>
    <name type="synonym">Red tide dinoflagellate</name>
    <dbReference type="NCBI Taxonomy" id="2966"/>
    <lineage>
        <taxon>Eukaryota</taxon>
        <taxon>Sar</taxon>
        <taxon>Alveolata</taxon>
        <taxon>Dinophyceae</taxon>
        <taxon>Noctilucales</taxon>
        <taxon>Noctilucaceae</taxon>
        <taxon>Noctiluca</taxon>
    </lineage>
</organism>
<feature type="compositionally biased region" description="Basic residues" evidence="1">
    <location>
        <begin position="388"/>
        <end position="399"/>
    </location>
</feature>
<accession>A0A7S0ZSZ3</accession>
<protein>
    <submittedName>
        <fullName evidence="2">Uncharacterized protein</fullName>
    </submittedName>
</protein>
<feature type="compositionally biased region" description="Basic and acidic residues" evidence="1">
    <location>
        <begin position="376"/>
        <end position="387"/>
    </location>
</feature>
<dbReference type="Pfam" id="PF13516">
    <property type="entry name" value="LRR_6"/>
    <property type="match status" value="2"/>
</dbReference>
<reference evidence="2" key="1">
    <citation type="submission" date="2021-01" db="EMBL/GenBank/DDBJ databases">
        <authorList>
            <person name="Corre E."/>
            <person name="Pelletier E."/>
            <person name="Niang G."/>
            <person name="Scheremetjew M."/>
            <person name="Finn R."/>
            <person name="Kale V."/>
            <person name="Holt S."/>
            <person name="Cochrane G."/>
            <person name="Meng A."/>
            <person name="Brown T."/>
            <person name="Cohen L."/>
        </authorList>
    </citation>
    <scope>NUCLEOTIDE SEQUENCE</scope>
</reference>
<dbReference type="InterPro" id="IPR052394">
    <property type="entry name" value="LRR-containing"/>
</dbReference>
<dbReference type="SMART" id="SM00368">
    <property type="entry name" value="LRR_RI"/>
    <property type="match status" value="4"/>
</dbReference>
<dbReference type="PANTHER" id="PTHR24114">
    <property type="entry name" value="LEUCINE RICH REPEAT FAMILY PROTEIN"/>
    <property type="match status" value="1"/>
</dbReference>
<name>A0A7S0ZSZ3_NOCSC</name>
<dbReference type="EMBL" id="HBFQ01007504">
    <property type="protein sequence ID" value="CAD8830892.1"/>
    <property type="molecule type" value="Transcribed_RNA"/>
</dbReference>
<proteinExistence type="predicted"/>
<dbReference type="InterPro" id="IPR001611">
    <property type="entry name" value="Leu-rich_rpt"/>
</dbReference>
<evidence type="ECO:0000313" key="2">
    <source>
        <dbReference type="EMBL" id="CAD8830892.1"/>
    </source>
</evidence>
<dbReference type="SUPFAM" id="SSF52047">
    <property type="entry name" value="RNI-like"/>
    <property type="match status" value="1"/>
</dbReference>
<dbReference type="InterPro" id="IPR032675">
    <property type="entry name" value="LRR_dom_sf"/>
</dbReference>
<dbReference type="AlphaFoldDB" id="A0A7S0ZSZ3"/>
<sequence length="399" mass="45398">MRAVAPPVAPEKSDDLSAYDQEEDDVRGNLTFKPVKVVLPKTKRTEELHKRKTEELRRKKDMAEKIRKEKEKEEAARRQEEQRAKKQAHMAAEKRREEAKKRQEEEEQRKKMEGGLEQILVALNKNMSAKHITVCGIELTSVRLRLLTQAMENNTSCMSLDVSRKGLGDEDGVPLADMLKNNKHLQKLELEGNNLGVNAAEAIGEALRENEGLRSLNLESNNLTANGSEQKGIIVLADALRDNGTLRVLMLSKNGIAAQAGEYFVRSIESNQSLTVVDLSGNDPTLSVEQLRRIDDAVRRNRDRLSAVRRAERRERFALYNEEFKCRQHCMQVEALRLEIEAHEERRLNRVKARFEAWAEEVKQIAADEAAKHEELISEAMDRAEAHKGKKKGKKGKGK</sequence>
<dbReference type="Gene3D" id="3.80.10.10">
    <property type="entry name" value="Ribonuclease Inhibitor"/>
    <property type="match status" value="2"/>
</dbReference>
<feature type="region of interest" description="Disordered" evidence="1">
    <location>
        <begin position="376"/>
        <end position="399"/>
    </location>
</feature>
<feature type="region of interest" description="Disordered" evidence="1">
    <location>
        <begin position="1"/>
        <end position="29"/>
    </location>
</feature>